<feature type="compositionally biased region" description="Polar residues" evidence="1">
    <location>
        <begin position="231"/>
        <end position="252"/>
    </location>
</feature>
<evidence type="ECO:0000313" key="3">
    <source>
        <dbReference type="Proteomes" id="UP000688137"/>
    </source>
</evidence>
<protein>
    <submittedName>
        <fullName evidence="2">Uncharacterized protein</fullName>
    </submittedName>
</protein>
<keyword evidence="3" id="KW-1185">Reference proteome</keyword>
<dbReference type="EMBL" id="CAJJDM010000082">
    <property type="protein sequence ID" value="CAD8087654.1"/>
    <property type="molecule type" value="Genomic_DNA"/>
</dbReference>
<feature type="region of interest" description="Disordered" evidence="1">
    <location>
        <begin position="227"/>
        <end position="262"/>
    </location>
</feature>
<dbReference type="Proteomes" id="UP000688137">
    <property type="component" value="Unassembled WGS sequence"/>
</dbReference>
<dbReference type="OMA" id="YIINEYP"/>
<reference evidence="2" key="1">
    <citation type="submission" date="2021-01" db="EMBL/GenBank/DDBJ databases">
        <authorList>
            <consortium name="Genoscope - CEA"/>
            <person name="William W."/>
        </authorList>
    </citation>
    <scope>NUCLEOTIDE SEQUENCE</scope>
</reference>
<comment type="caution">
    <text evidence="2">The sequence shown here is derived from an EMBL/GenBank/DDBJ whole genome shotgun (WGS) entry which is preliminary data.</text>
</comment>
<proteinExistence type="predicted"/>
<name>A0A8S1NLZ6_PARPR</name>
<organism evidence="2 3">
    <name type="scientific">Paramecium primaurelia</name>
    <dbReference type="NCBI Taxonomy" id="5886"/>
    <lineage>
        <taxon>Eukaryota</taxon>
        <taxon>Sar</taxon>
        <taxon>Alveolata</taxon>
        <taxon>Ciliophora</taxon>
        <taxon>Intramacronucleata</taxon>
        <taxon>Oligohymenophorea</taxon>
        <taxon>Peniculida</taxon>
        <taxon>Parameciidae</taxon>
        <taxon>Paramecium</taxon>
    </lineage>
</organism>
<accession>A0A8S1NLZ6</accession>
<evidence type="ECO:0000313" key="2">
    <source>
        <dbReference type="EMBL" id="CAD8087654.1"/>
    </source>
</evidence>
<evidence type="ECO:0000256" key="1">
    <source>
        <dbReference type="SAM" id="MobiDB-lite"/>
    </source>
</evidence>
<dbReference type="AlphaFoldDB" id="A0A8S1NLZ6"/>
<sequence length="262" mass="31346">MYPQILRCKLKQKQTIFNNNEHSIELLKKNLINRQISNHYSNSNQDQLVYQLFQLQQKVRNSEKLFIKKELYLQEQILNAQKNFEKTMNLMKFKYQMQIEDLNSELKVKDEEIYSLNLQLQQNNLKKIGNRLFSSQQQQKKQSINEQQNSDSSRKYCQFKMPTRSQNSSRNNDSNIYQKQLRRIRIQTSEFAQKVENEKNLIQSDIAILKDQKKIIQGYLKLNKVQHSDRSQYNSPIKSNNNEINKQSSSSFGVKEYFSQKQ</sequence>
<gene>
    <name evidence="2" type="ORF">PPRIM_AZ9-3.1.T0790045</name>
</gene>